<dbReference type="AlphaFoldDB" id="A0A5M6AFK0"/>
<dbReference type="CDD" id="cd00093">
    <property type="entry name" value="HTH_XRE"/>
    <property type="match status" value="1"/>
</dbReference>
<dbReference type="Proteomes" id="UP000325055">
    <property type="component" value="Unassembled WGS sequence"/>
</dbReference>
<evidence type="ECO:0000313" key="2">
    <source>
        <dbReference type="EMBL" id="MDE8697278.1"/>
    </source>
</evidence>
<proteinExistence type="predicted"/>
<name>A0A5M6AFK0_9BACE</name>
<dbReference type="EMBL" id="VVYW01000003">
    <property type="protein sequence ID" value="KAA5410594.1"/>
    <property type="molecule type" value="Genomic_DNA"/>
</dbReference>
<dbReference type="RefSeq" id="WP_149949474.1">
    <property type="nucleotide sequence ID" value="NZ_JANFZY010000046.1"/>
</dbReference>
<dbReference type="Gene3D" id="1.10.260.40">
    <property type="entry name" value="lambda repressor-like DNA-binding domains"/>
    <property type="match status" value="1"/>
</dbReference>
<dbReference type="InterPro" id="IPR010982">
    <property type="entry name" value="Lambda_DNA-bd_dom_sf"/>
</dbReference>
<dbReference type="InterPro" id="IPR001387">
    <property type="entry name" value="Cro/C1-type_HTH"/>
</dbReference>
<dbReference type="SUPFAM" id="SSF47413">
    <property type="entry name" value="lambda repressor-like DNA-binding domains"/>
    <property type="match status" value="1"/>
</dbReference>
<reference evidence="1 3" key="1">
    <citation type="journal article" date="2019" name="Nat. Med.">
        <title>A library of human gut bacterial isolates paired with longitudinal multiomics data enables mechanistic microbiome research.</title>
        <authorList>
            <person name="Poyet M."/>
            <person name="Groussin M."/>
            <person name="Gibbons S.M."/>
            <person name="Avila-Pacheco J."/>
            <person name="Jiang X."/>
            <person name="Kearney S.M."/>
            <person name="Perrotta A.R."/>
            <person name="Berdy B."/>
            <person name="Zhao S."/>
            <person name="Lieberman T.D."/>
            <person name="Swanson P.K."/>
            <person name="Smith M."/>
            <person name="Roesemann S."/>
            <person name="Alexander J.E."/>
            <person name="Rich S.A."/>
            <person name="Livny J."/>
            <person name="Vlamakis H."/>
            <person name="Clish C."/>
            <person name="Bullock K."/>
            <person name="Deik A."/>
            <person name="Scott J."/>
            <person name="Pierce K.A."/>
            <person name="Xavier R.J."/>
            <person name="Alm E.J."/>
        </authorList>
    </citation>
    <scope>NUCLEOTIDE SEQUENCE [LARGE SCALE GENOMIC DNA]</scope>
    <source>
        <strain evidence="1 3">BIOML-A7</strain>
    </source>
</reference>
<reference evidence="2" key="2">
    <citation type="submission" date="2023-03" db="EMBL/GenBank/DDBJ databases">
        <title>DFI Biobank Strains.</title>
        <authorList>
            <person name="Mostad J."/>
            <person name="Paddock L."/>
            <person name="Medina S."/>
            <person name="Waligurski E."/>
            <person name="Barat B."/>
            <person name="Smith R."/>
            <person name="Burgo V."/>
            <person name="Metcalfe C."/>
            <person name="Woodson C."/>
            <person name="Sundararajan A."/>
            <person name="Ramaswamy R."/>
            <person name="Lin H."/>
            <person name="Pamer E.G."/>
        </authorList>
    </citation>
    <scope>NUCLEOTIDE SEQUENCE</scope>
    <source>
        <strain evidence="2">DFI.9.5</strain>
    </source>
</reference>
<gene>
    <name evidence="1" type="ORF">F2Y86_05010</name>
    <name evidence="2" type="ORF">PZH42_24560</name>
</gene>
<dbReference type="EMBL" id="JARFID010000041">
    <property type="protein sequence ID" value="MDE8697278.1"/>
    <property type="molecule type" value="Genomic_DNA"/>
</dbReference>
<sequence>MEKISILKSKWFKKEVDKLQSGGMSKADIARQLDVLPQYINSLMSGARNITDQFLDKFIETYNINQFDLFVNSESRGEVLSDNKEHPNPHASAIEDKLLDLISQKDTIIREQAEEIGILKHTIVQLKQESAGRVSGAESSTLADVG</sequence>
<comment type="caution">
    <text evidence="1">The sequence shown here is derived from an EMBL/GenBank/DDBJ whole genome shotgun (WGS) entry which is preliminary data.</text>
</comment>
<dbReference type="Proteomes" id="UP001221924">
    <property type="component" value="Unassembled WGS sequence"/>
</dbReference>
<protein>
    <submittedName>
        <fullName evidence="1">Helix-turn-helix transcriptional regulator</fullName>
    </submittedName>
</protein>
<dbReference type="GO" id="GO:0003677">
    <property type="term" value="F:DNA binding"/>
    <property type="evidence" value="ECO:0007669"/>
    <property type="project" value="InterPro"/>
</dbReference>
<accession>A0A5M6AFK0</accession>
<evidence type="ECO:0000313" key="3">
    <source>
        <dbReference type="Proteomes" id="UP000325055"/>
    </source>
</evidence>
<evidence type="ECO:0000313" key="1">
    <source>
        <dbReference type="EMBL" id="KAA5410594.1"/>
    </source>
</evidence>
<organism evidence="1 3">
    <name type="scientific">Bacteroides cellulosilyticus</name>
    <dbReference type="NCBI Taxonomy" id="246787"/>
    <lineage>
        <taxon>Bacteria</taxon>
        <taxon>Pseudomonadati</taxon>
        <taxon>Bacteroidota</taxon>
        <taxon>Bacteroidia</taxon>
        <taxon>Bacteroidales</taxon>
        <taxon>Bacteroidaceae</taxon>
        <taxon>Bacteroides</taxon>
    </lineage>
</organism>